<keyword evidence="2" id="KW-0472">Membrane</keyword>
<feature type="compositionally biased region" description="Basic and acidic residues" evidence="1">
    <location>
        <begin position="1109"/>
        <end position="1124"/>
    </location>
</feature>
<dbReference type="InterPro" id="IPR007844">
    <property type="entry name" value="AsmA"/>
</dbReference>
<feature type="compositionally biased region" description="Low complexity" evidence="1">
    <location>
        <begin position="1132"/>
        <end position="1141"/>
    </location>
</feature>
<accession>A0A081B9Y8</accession>
<dbReference type="InterPro" id="IPR052894">
    <property type="entry name" value="AsmA-related"/>
</dbReference>
<dbReference type="eggNOG" id="COG2982">
    <property type="taxonomic scope" value="Bacteria"/>
</dbReference>
<feature type="region of interest" description="Disordered" evidence="1">
    <location>
        <begin position="1109"/>
        <end position="1162"/>
    </location>
</feature>
<evidence type="ECO:0000313" key="5">
    <source>
        <dbReference type="Proteomes" id="UP000028702"/>
    </source>
</evidence>
<gene>
    <name evidence="4" type="ORF">M2A_1355</name>
</gene>
<dbReference type="AlphaFoldDB" id="A0A081B9Y8"/>
<dbReference type="PANTHER" id="PTHR30441:SF4">
    <property type="entry name" value="PROTEIN ASMA"/>
    <property type="match status" value="1"/>
</dbReference>
<protein>
    <submittedName>
        <fullName evidence="4">AsmA family protein</fullName>
    </submittedName>
</protein>
<name>A0A081B9Y8_9HYPH</name>
<dbReference type="PANTHER" id="PTHR30441">
    <property type="entry name" value="DUF748 DOMAIN-CONTAINING PROTEIN"/>
    <property type="match status" value="1"/>
</dbReference>
<proteinExistence type="predicted"/>
<keyword evidence="2" id="KW-0812">Transmembrane</keyword>
<evidence type="ECO:0000259" key="3">
    <source>
        <dbReference type="Pfam" id="PF05170"/>
    </source>
</evidence>
<evidence type="ECO:0000256" key="1">
    <source>
        <dbReference type="SAM" id="MobiDB-lite"/>
    </source>
</evidence>
<sequence length="1162" mass="121810">MNSVLSYIAAFIVVVLFAALIGPSFVDWNSFRGEIENRLSDATGWQAELSGDIHFVLLPAPRFQLGGLSLREAGAPEGAAPLADIGSVEGEVALAPLLRGDVEVTHVRLSDFVFNITVDEDGRLDWTSPINVSDPGADDYVDPQSISLASARLGRGTVHYQDLRSGRKTSFTQIAGTFSAASLLGPLRADLGFVQSGGQGTVELAVGEFAGTKAFPVSVALSYPQTRSRLSFSGIATEFSRAGRLDGAFQAQAGIREEGAPLVNLNAGLVAGENEARLRTLVVDIPGGTLKGEAALSLTNVPRASLDLSATSLALDPYIAGPETGDAVAALLSYVPDDMNFETQLKAEGVLFQDRSAKDFSARVLRDEEGWRLEEAALTLPHGARFSVRGKRRINANGKRRYDGTFDLSAPNTQLFAAWLADGGTGQVNGGAVPLKLEGTLALSDTLWQFYNIEAALGAAGVENLRGGLSLARVERQAVSIEAHGADVDLTPFAPLLSFLPEDPRTLAKGRDVSLVTTGRNVSFENWQIAQFDAEAALREGALAIDHLRLSGPDGASLSLSGRLAGMSGEPVGALQGRIDAPQPGTSFFGLIGDEWQQAGFTPLSVYFEAQAEAGDEGAGHFASIDLEGRAAESSLKALIKRRREKAGKAFYDGVLSINNESSAALLRELGFAPGGEVGESGELRLQGAGEEGGPYDVGARLTANGFHVSSKGKLEGAPVWPPEKFAGRIDISAPRLEALVQGFGWNEGKAAGLMRLLTRNGAGGGVVAGGDVALEEGMLQVGGLEAVAGTFRTSGTLGWKMAAGETPGHLSGDIELSRLSLDPVFSEGVAPGDVWPTTPLNWSALSDFTAELNVKADLLELAGLRIGEAESRVAVDSGVLSLTPFTGTFADSRLTMGMRFEGGESEPGIGMTLSLESADAAQATGLALGESAGRGELGLSLQMEGKGRSWLALISSLGGSGQLLFENGVFNGFDLDAFSMGLAELKDIENFAALKERTLDDGQTAVTRIAAPLNIEQGLVQTVDAEFDIPLSPGATGKSYIDLPRLHGDTELTLPLPAPEGVPALSFVSAGPLRALQSRFDTVAVEAFMARHLLEKQIEEAGVKELPEDLKELIETPEKKPDAAPEASNGPDAANDNAPAVEGASEVPEAPRPQARPDKAS</sequence>
<dbReference type="STRING" id="1333998.M2A_1355"/>
<keyword evidence="5" id="KW-1185">Reference proteome</keyword>
<reference evidence="4 5" key="1">
    <citation type="submission" date="2014-07" db="EMBL/GenBank/DDBJ databases">
        <title>Tepidicaulis marinum gen. nov., sp. nov., a novel marine bacterium denitrifying nitrate to nitrous oxide strictly under microaerobic conditions.</title>
        <authorList>
            <person name="Takeuchi M."/>
            <person name="Yamagishi T."/>
            <person name="Kamagata Y."/>
            <person name="Oshima K."/>
            <person name="Hattori M."/>
            <person name="Katayama T."/>
            <person name="Hanada S."/>
            <person name="Tamaki H."/>
            <person name="Marumo K."/>
            <person name="Maeda H."/>
            <person name="Nedachi M."/>
            <person name="Iwasaki W."/>
            <person name="Suwa Y."/>
            <person name="Sakata S."/>
        </authorList>
    </citation>
    <scope>NUCLEOTIDE SEQUENCE [LARGE SCALE GENOMIC DNA]</scope>
    <source>
        <strain evidence="4 5">MA2</strain>
    </source>
</reference>
<organism evidence="4 5">
    <name type="scientific">Tepidicaulis marinus</name>
    <dbReference type="NCBI Taxonomy" id="1333998"/>
    <lineage>
        <taxon>Bacteria</taxon>
        <taxon>Pseudomonadati</taxon>
        <taxon>Pseudomonadota</taxon>
        <taxon>Alphaproteobacteria</taxon>
        <taxon>Hyphomicrobiales</taxon>
        <taxon>Parvibaculaceae</taxon>
        <taxon>Tepidicaulis</taxon>
    </lineage>
</organism>
<feature type="transmembrane region" description="Helical" evidence="2">
    <location>
        <begin position="7"/>
        <end position="26"/>
    </location>
</feature>
<dbReference type="RefSeq" id="WP_045444805.1">
    <property type="nucleotide sequence ID" value="NZ_BBIO01000005.1"/>
</dbReference>
<dbReference type="GO" id="GO:0005886">
    <property type="term" value="C:plasma membrane"/>
    <property type="evidence" value="ECO:0007669"/>
    <property type="project" value="TreeGrafter"/>
</dbReference>
<comment type="caution">
    <text evidence="4">The sequence shown here is derived from an EMBL/GenBank/DDBJ whole genome shotgun (WGS) entry which is preliminary data.</text>
</comment>
<evidence type="ECO:0000256" key="2">
    <source>
        <dbReference type="SAM" id="Phobius"/>
    </source>
</evidence>
<dbReference type="GO" id="GO:0090313">
    <property type="term" value="P:regulation of protein targeting to membrane"/>
    <property type="evidence" value="ECO:0007669"/>
    <property type="project" value="TreeGrafter"/>
</dbReference>
<evidence type="ECO:0000313" key="4">
    <source>
        <dbReference type="EMBL" id="GAK44856.1"/>
    </source>
</evidence>
<dbReference type="Pfam" id="PF05170">
    <property type="entry name" value="AsmA"/>
    <property type="match status" value="2"/>
</dbReference>
<feature type="domain" description="AsmA" evidence="3">
    <location>
        <begin position="8"/>
        <end position="168"/>
    </location>
</feature>
<dbReference type="EMBL" id="BBIO01000005">
    <property type="protein sequence ID" value="GAK44856.1"/>
    <property type="molecule type" value="Genomic_DNA"/>
</dbReference>
<keyword evidence="2" id="KW-1133">Transmembrane helix</keyword>
<feature type="domain" description="AsmA" evidence="3">
    <location>
        <begin position="834"/>
        <end position="1024"/>
    </location>
</feature>
<dbReference type="Proteomes" id="UP000028702">
    <property type="component" value="Unassembled WGS sequence"/>
</dbReference>